<evidence type="ECO:0000256" key="9">
    <source>
        <dbReference type="ARBA" id="ARBA00022737"/>
    </source>
</evidence>
<feature type="domain" description="C2H2-type" evidence="21">
    <location>
        <begin position="296"/>
        <end position="323"/>
    </location>
</feature>
<evidence type="ECO:0000256" key="4">
    <source>
        <dbReference type="ARBA" id="ARBA00006991"/>
    </source>
</evidence>
<dbReference type="PANTHER" id="PTHR46179:SF11">
    <property type="entry name" value="E3 UBIQUITIN-PROTEIN LIGASE ZFP91"/>
    <property type="match status" value="1"/>
</dbReference>
<name>A0A093G7D3_DRYPU</name>
<gene>
    <name evidence="22" type="ORF">N307_15004</name>
</gene>
<dbReference type="GO" id="GO:0006357">
    <property type="term" value="P:regulation of transcription by RNA polymerase II"/>
    <property type="evidence" value="ECO:0007669"/>
    <property type="project" value="TreeGrafter"/>
</dbReference>
<keyword evidence="12" id="KW-0862">Zinc</keyword>
<evidence type="ECO:0000256" key="10">
    <source>
        <dbReference type="ARBA" id="ARBA00022771"/>
    </source>
</evidence>
<feature type="non-terminal residue" evidence="22">
    <location>
        <position position="1"/>
    </location>
</feature>
<dbReference type="Pfam" id="PF00096">
    <property type="entry name" value="zf-C2H2"/>
    <property type="match status" value="3"/>
</dbReference>
<evidence type="ECO:0000256" key="15">
    <source>
        <dbReference type="ARBA" id="ARBA00065249"/>
    </source>
</evidence>
<evidence type="ECO:0000313" key="23">
    <source>
        <dbReference type="Proteomes" id="UP000053875"/>
    </source>
</evidence>
<evidence type="ECO:0000256" key="17">
    <source>
        <dbReference type="ARBA" id="ARBA00077489"/>
    </source>
</evidence>
<dbReference type="InterPro" id="IPR013087">
    <property type="entry name" value="Znf_C2H2_type"/>
</dbReference>
<feature type="region of interest" description="Disordered" evidence="20">
    <location>
        <begin position="1"/>
        <end position="39"/>
    </location>
</feature>
<evidence type="ECO:0000256" key="1">
    <source>
        <dbReference type="ARBA" id="ARBA00000900"/>
    </source>
</evidence>
<evidence type="ECO:0000256" key="14">
    <source>
        <dbReference type="ARBA" id="ARBA00054990"/>
    </source>
</evidence>
<dbReference type="GO" id="GO:0003712">
    <property type="term" value="F:transcription coregulator activity"/>
    <property type="evidence" value="ECO:0007669"/>
    <property type="project" value="TreeGrafter"/>
</dbReference>
<feature type="domain" description="C2H2-type" evidence="21">
    <location>
        <begin position="324"/>
        <end position="351"/>
    </location>
</feature>
<protein>
    <recommendedName>
        <fullName evidence="16">E3 ubiquitin-protein ligase ZFP91</fullName>
        <ecNumber evidence="5">2.3.2.27</ecNumber>
    </recommendedName>
    <alternativeName>
        <fullName evidence="17">RING-type E3 ubiquitin transferase ZFP91</fullName>
    </alternativeName>
    <alternativeName>
        <fullName evidence="18">Zinc finger protein 91 homolog</fullName>
    </alternativeName>
</protein>
<dbReference type="GO" id="GO:0061630">
    <property type="term" value="F:ubiquitin protein ligase activity"/>
    <property type="evidence" value="ECO:0007669"/>
    <property type="project" value="UniProtKB-EC"/>
</dbReference>
<feature type="compositionally biased region" description="Basic and acidic residues" evidence="20">
    <location>
        <begin position="180"/>
        <end position="199"/>
    </location>
</feature>
<feature type="region of interest" description="Disordered" evidence="20">
    <location>
        <begin position="135"/>
        <end position="230"/>
    </location>
</feature>
<comment type="catalytic activity">
    <reaction evidence="1">
        <text>S-ubiquitinyl-[E2 ubiquitin-conjugating enzyme]-L-cysteine + [acceptor protein]-L-lysine = [E2 ubiquitin-conjugating enzyme]-L-cysteine + N(6)-ubiquitinyl-[acceptor protein]-L-lysine.</text>
        <dbReference type="EC" id="2.3.2.27"/>
    </reaction>
</comment>
<evidence type="ECO:0000256" key="6">
    <source>
        <dbReference type="ARBA" id="ARBA00022553"/>
    </source>
</evidence>
<dbReference type="EMBL" id="KL215525">
    <property type="protein sequence ID" value="KFV65038.1"/>
    <property type="molecule type" value="Genomic_DNA"/>
</dbReference>
<accession>A0A093G7D3</accession>
<dbReference type="Proteomes" id="UP000053875">
    <property type="component" value="Unassembled WGS sequence"/>
</dbReference>
<feature type="domain" description="C2H2-type" evidence="21">
    <location>
        <begin position="266"/>
        <end position="295"/>
    </location>
</feature>
<comment type="subunit">
    <text evidence="15">Interacts with MAP3K14/NIK.</text>
</comment>
<evidence type="ECO:0000259" key="21">
    <source>
        <dbReference type="PROSITE" id="PS50157"/>
    </source>
</evidence>
<keyword evidence="23" id="KW-1185">Reference proteome</keyword>
<feature type="domain" description="C2H2-type" evidence="21">
    <location>
        <begin position="354"/>
        <end position="377"/>
    </location>
</feature>
<feature type="non-terminal residue" evidence="22">
    <location>
        <position position="494"/>
    </location>
</feature>
<dbReference type="PROSITE" id="PS00028">
    <property type="entry name" value="ZINC_FINGER_C2H2_1"/>
    <property type="match status" value="3"/>
</dbReference>
<evidence type="ECO:0000256" key="13">
    <source>
        <dbReference type="ARBA" id="ARBA00023242"/>
    </source>
</evidence>
<dbReference type="FunFam" id="3.30.160.60:FF:000356">
    <property type="entry name" value="E3 ubiquitin-protein ligase ZFP91"/>
    <property type="match status" value="1"/>
</dbReference>
<evidence type="ECO:0000313" key="22">
    <source>
        <dbReference type="EMBL" id="KFV65038.1"/>
    </source>
</evidence>
<comment type="function">
    <text evidence="14">Atypical E3 ubiquitin-protein ligase that mediates 'Lys-63'-linked ubiquitination of MAP3K14/NIK, leading to stabilize and activate MAP3K14/NIK. It thereby acts as an activator of the non-canonical NF-kappa-B2/NFKB2 pathway. May also play an important role in cell proliferation and/or anti-apoptosis.</text>
</comment>
<sequence>RRRKAEYPRRRRSSPGARPAAEQLAAETPPAAKKAPRAGCTDKAAGKELVVQQHPQVLLHLFLAVMCAALAESALPASCWAGGSAAALGGAVGAGTSLGLGAQTQRVLAGLGDPEALFQSECFCDCVKSSLGFFPPPNSEDEEEMLISEEEVPFKDDPRDETYRPHLEKEAPKQRRKASKVKEEKEKQKEIKVEVKEESEFQEDEEPPRKRGRRRKDDKSPRLPKRRKKPPIQYVRCEMEGCGTVLAHPRYLQHHIKYQHLLKKKYVCPHPSCGRLFRLQKQLLRHAKHHTDQRDYICEYCARAFKSSHNLAVHRMIHTGEKPLQCEICGFTCRQKASLNWHMKKHDADSFYQFSCNICGKKFEKKDSVVAHKAKSHPEVLIAEALAANAGALITSTDILGANPEDIAPPTDGQGLPLLPDPLGGAAPAECLLLGPDGMPKPYCGGAERVSLVADGKLFVGGGSSANPEGLVMNTEILGATTEVLIEDSDSAGP</sequence>
<feature type="compositionally biased region" description="Low complexity" evidence="20">
    <location>
        <begin position="14"/>
        <end position="33"/>
    </location>
</feature>
<dbReference type="AlphaFoldDB" id="A0A093G7D3"/>
<evidence type="ECO:0000256" key="11">
    <source>
        <dbReference type="ARBA" id="ARBA00022786"/>
    </source>
</evidence>
<dbReference type="Gene3D" id="3.30.160.60">
    <property type="entry name" value="Classic Zinc Finger"/>
    <property type="match status" value="4"/>
</dbReference>
<evidence type="ECO:0000256" key="7">
    <source>
        <dbReference type="ARBA" id="ARBA00022679"/>
    </source>
</evidence>
<keyword evidence="8" id="KW-0479">Metal-binding</keyword>
<comment type="subcellular location">
    <subcellularLocation>
        <location evidence="2">Nucleus</location>
    </subcellularLocation>
</comment>
<dbReference type="EC" id="2.3.2.27" evidence="5"/>
<dbReference type="SUPFAM" id="SSF57667">
    <property type="entry name" value="beta-beta-alpha zinc fingers"/>
    <property type="match status" value="3"/>
</dbReference>
<keyword evidence="9" id="KW-0677">Repeat</keyword>
<dbReference type="GO" id="GO:0005634">
    <property type="term" value="C:nucleus"/>
    <property type="evidence" value="ECO:0007669"/>
    <property type="project" value="UniProtKB-SubCell"/>
</dbReference>
<comment type="pathway">
    <text evidence="3">Protein modification; protein ubiquitination.</text>
</comment>
<keyword evidence="10 19" id="KW-0863">Zinc-finger</keyword>
<dbReference type="GO" id="GO:0008270">
    <property type="term" value="F:zinc ion binding"/>
    <property type="evidence" value="ECO:0007669"/>
    <property type="project" value="UniProtKB-KW"/>
</dbReference>
<evidence type="ECO:0000256" key="5">
    <source>
        <dbReference type="ARBA" id="ARBA00012483"/>
    </source>
</evidence>
<organism evidence="22 23">
    <name type="scientific">Dryobates pubescens</name>
    <name type="common">Downy woodpecker</name>
    <name type="synonym">Picoides pubescens</name>
    <dbReference type="NCBI Taxonomy" id="118200"/>
    <lineage>
        <taxon>Eukaryota</taxon>
        <taxon>Metazoa</taxon>
        <taxon>Chordata</taxon>
        <taxon>Craniata</taxon>
        <taxon>Vertebrata</taxon>
        <taxon>Euteleostomi</taxon>
        <taxon>Archelosauria</taxon>
        <taxon>Archosauria</taxon>
        <taxon>Dinosauria</taxon>
        <taxon>Saurischia</taxon>
        <taxon>Theropoda</taxon>
        <taxon>Coelurosauria</taxon>
        <taxon>Aves</taxon>
        <taxon>Neognathae</taxon>
        <taxon>Neoaves</taxon>
        <taxon>Telluraves</taxon>
        <taxon>Coraciimorphae</taxon>
        <taxon>Piciformes</taxon>
        <taxon>Picidae</taxon>
        <taxon>Dryobates</taxon>
    </lineage>
</organism>
<dbReference type="PANTHER" id="PTHR46179">
    <property type="entry name" value="ZINC FINGER PROTEIN"/>
    <property type="match status" value="1"/>
</dbReference>
<evidence type="ECO:0000256" key="8">
    <source>
        <dbReference type="ARBA" id="ARBA00022723"/>
    </source>
</evidence>
<evidence type="ECO:0000256" key="20">
    <source>
        <dbReference type="SAM" id="MobiDB-lite"/>
    </source>
</evidence>
<feature type="compositionally biased region" description="Acidic residues" evidence="20">
    <location>
        <begin position="139"/>
        <end position="151"/>
    </location>
</feature>
<reference evidence="22 23" key="1">
    <citation type="submission" date="2014-04" db="EMBL/GenBank/DDBJ databases">
        <title>Genome evolution of avian class.</title>
        <authorList>
            <person name="Zhang G."/>
            <person name="Li C."/>
        </authorList>
    </citation>
    <scope>NUCLEOTIDE SEQUENCE [LARGE SCALE GENOMIC DNA]</scope>
    <source>
        <strain evidence="22">BGI_N307</strain>
    </source>
</reference>
<comment type="similarity">
    <text evidence="4">Belongs to the krueppel C2H2-type zinc-finger protein family.</text>
</comment>
<dbReference type="InterPro" id="IPR036236">
    <property type="entry name" value="Znf_C2H2_sf"/>
</dbReference>
<keyword evidence="13" id="KW-0539">Nucleus</keyword>
<proteinExistence type="inferred from homology"/>
<dbReference type="PROSITE" id="PS50157">
    <property type="entry name" value="ZINC_FINGER_C2H2_2"/>
    <property type="match status" value="4"/>
</dbReference>
<dbReference type="InterPro" id="IPR051061">
    <property type="entry name" value="Zinc_finger_trans_reg"/>
</dbReference>
<evidence type="ECO:0000256" key="2">
    <source>
        <dbReference type="ARBA" id="ARBA00004123"/>
    </source>
</evidence>
<feature type="compositionally biased region" description="Basic and acidic residues" evidence="20">
    <location>
        <begin position="152"/>
        <end position="173"/>
    </location>
</feature>
<dbReference type="SMART" id="SM00355">
    <property type="entry name" value="ZnF_C2H2"/>
    <property type="match status" value="5"/>
</dbReference>
<dbReference type="STRING" id="118200.A0A093G7D3"/>
<evidence type="ECO:0000256" key="16">
    <source>
        <dbReference type="ARBA" id="ARBA00071305"/>
    </source>
</evidence>
<evidence type="ECO:0000256" key="19">
    <source>
        <dbReference type="PROSITE-ProRule" id="PRU00042"/>
    </source>
</evidence>
<evidence type="ECO:0000256" key="18">
    <source>
        <dbReference type="ARBA" id="ARBA00079395"/>
    </source>
</evidence>
<keyword evidence="11" id="KW-0833">Ubl conjugation pathway</keyword>
<evidence type="ECO:0000256" key="3">
    <source>
        <dbReference type="ARBA" id="ARBA00004906"/>
    </source>
</evidence>
<evidence type="ECO:0000256" key="12">
    <source>
        <dbReference type="ARBA" id="ARBA00022833"/>
    </source>
</evidence>
<keyword evidence="6" id="KW-0597">Phosphoprotein</keyword>
<dbReference type="FunFam" id="3.30.160.60:FF:000183">
    <property type="entry name" value="E3 ubiquitin-protein ligase ZFP91"/>
    <property type="match status" value="1"/>
</dbReference>
<keyword evidence="7" id="KW-0808">Transferase</keyword>